<sequence>MTEYAKLVISVDSRDLLKTKRHLESLPKETRRVESDMRRMGAAAAKVGGVLAAAFSVREIAQAAEQYTNITNRLRLVTSGAEELARAQQDLFRIAQNSRQPLNETAELYQRIATNQDALGLSGAGVARITETISKSLAVSGTSAASAAGALTQLGQAFASGQLRGEELNSVLENAPALASALADGMGVTVGQLRALGAEGKITAQTVVDALLKQTDAMDEAFSTMAPTVSGAVTTVGNSFTQLIGRMDETGGASESAADQIMHLATILSDPATVQAAQAMAGGVATALGAIATAATNTVGMVQWAAEEMAAMMNGIAADDVVRLQQELERLQKMKQGGVMDRTVVFGRDGIVQYYDDQELDSEMAKIEAALTEALNRPLINLPVTAALPEAQQYRSGSPATARAPVGMIEKEESNAKELAAELAVKRELTEQEQIRIDILRESGQLRAANDAQFQLEFAEKIAEYERQGNEEAVRRLETLRQIREIQMNAAQAPGLADGVSQAPAVTGLDGAVGGASSEITRLNEEAEALAEWRATELEKQREFLEARAISAEQFAEREHSINEKAREGLAKIETAKNQAIVNSSADFFGNMAVLSQSGNKELGAIGKAAAIAQATMQGFVAVGNALAVPPYPVGLALAASAAVVTAANVAQIAGVGFSAGGYTGDGGKFEPMGVVHGGEYVLRKEIVSQPGMLSYLDSLNSGKGYASGGFVGTAPLTTPTKGEGQSSGVTSVQIINNGEPMSARTEIDGATMKVILDRVQTDFVGSLQGDGKYSQAISQTYGLQRSGR</sequence>
<reference evidence="2" key="1">
    <citation type="submission" date="2021-08" db="EMBL/GenBank/DDBJ databases">
        <title>Isolation and characterization of neutrophilic mixotrophic iron-oxidizing bacteria from deep-sea hydrothermal vents.</title>
        <authorList>
            <person name="He Y."/>
        </authorList>
    </citation>
    <scope>NUCLEOTIDE SEQUENCE</scope>
    <source>
        <strain evidence="2">IOP_13</strain>
    </source>
</reference>
<feature type="domain" description="Tape measure protein N-terminal" evidence="1">
    <location>
        <begin position="58"/>
        <end position="249"/>
    </location>
</feature>
<keyword evidence="3" id="KW-1185">Reference proteome</keyword>
<dbReference type="AlphaFoldDB" id="A0A9X1N8D6"/>
<dbReference type="EMBL" id="JAINWF010000013">
    <property type="protein sequence ID" value="MCD1609841.1"/>
    <property type="molecule type" value="Genomic_DNA"/>
</dbReference>
<proteinExistence type="predicted"/>
<evidence type="ECO:0000259" key="1">
    <source>
        <dbReference type="Pfam" id="PF20155"/>
    </source>
</evidence>
<comment type="caution">
    <text evidence="2">The sequence shown here is derived from an EMBL/GenBank/DDBJ whole genome shotgun (WGS) entry which is preliminary data.</text>
</comment>
<accession>A0A9X1N8D6</accession>
<dbReference type="RefSeq" id="WP_102833304.1">
    <property type="nucleotide sequence ID" value="NZ_JAINWF010000013.1"/>
</dbReference>
<dbReference type="NCBIfam" id="TIGR02675">
    <property type="entry name" value="tape_meas_nterm"/>
    <property type="match status" value="1"/>
</dbReference>
<gene>
    <name evidence="2" type="ORF">K7H17_18470</name>
</gene>
<organism evidence="2 3">
    <name type="scientific">Stutzerimonas kunmingensis</name>
    <dbReference type="NCBI Taxonomy" id="1211807"/>
    <lineage>
        <taxon>Bacteria</taxon>
        <taxon>Pseudomonadati</taxon>
        <taxon>Pseudomonadota</taxon>
        <taxon>Gammaproteobacteria</taxon>
        <taxon>Pseudomonadales</taxon>
        <taxon>Pseudomonadaceae</taxon>
        <taxon>Stutzerimonas</taxon>
    </lineage>
</organism>
<protein>
    <submittedName>
        <fullName evidence="2">Tape measure protein</fullName>
    </submittedName>
</protein>
<name>A0A9X1N8D6_9GAMM</name>
<dbReference type="InterPro" id="IPR013491">
    <property type="entry name" value="Tape_meas_N"/>
</dbReference>
<evidence type="ECO:0000313" key="2">
    <source>
        <dbReference type="EMBL" id="MCD1609841.1"/>
    </source>
</evidence>
<dbReference type="Proteomes" id="UP001138989">
    <property type="component" value="Unassembled WGS sequence"/>
</dbReference>
<evidence type="ECO:0000313" key="3">
    <source>
        <dbReference type="Proteomes" id="UP001138989"/>
    </source>
</evidence>
<dbReference type="Pfam" id="PF20155">
    <property type="entry name" value="TMP_3"/>
    <property type="match status" value="1"/>
</dbReference>